<feature type="region of interest" description="Disordered" evidence="1">
    <location>
        <begin position="68"/>
        <end position="244"/>
    </location>
</feature>
<protein>
    <submittedName>
        <fullName evidence="2">Uncharacterized protein</fullName>
    </submittedName>
</protein>
<feature type="compositionally biased region" description="Basic residues" evidence="1">
    <location>
        <begin position="156"/>
        <end position="173"/>
    </location>
</feature>
<accession>A0A8K1G0L4</accession>
<keyword evidence="3" id="KW-1185">Reference proteome</keyword>
<evidence type="ECO:0000256" key="1">
    <source>
        <dbReference type="SAM" id="MobiDB-lite"/>
    </source>
</evidence>
<name>A0A8K1G0L4_9PASS</name>
<feature type="compositionally biased region" description="Polar residues" evidence="1">
    <location>
        <begin position="132"/>
        <end position="147"/>
    </location>
</feature>
<evidence type="ECO:0000313" key="3">
    <source>
        <dbReference type="Proteomes" id="UP000796761"/>
    </source>
</evidence>
<dbReference type="AlphaFoldDB" id="A0A8K1G0L4"/>
<sequence length="244" mass="27153">MAEPGLAVTLPLSQSPTAPLLHRPDGNGREKTLSQEFCRMCWASEKTSPKGLGEKFQDFVWDQPRDCSQCPENRHNPSEKLPGYKKNPTKLFIGDCKNAPLPQNENSWAAASPGLELSQDNNIAGQQHRWENTQIPGQEQENPQAGETQGKENPRAKKIPGAKRKSQGKKKIPGQRENSRAKRKSQGKKKIPGQRKSQGQKENPTAKRKFQGKGNPRAKKIPGQRKSQGKGNPRAKRKSQGKEN</sequence>
<dbReference type="EMBL" id="SWJQ01001060">
    <property type="protein sequence ID" value="TRZ09493.1"/>
    <property type="molecule type" value="Genomic_DNA"/>
</dbReference>
<comment type="caution">
    <text evidence="2">The sequence shown here is derived from an EMBL/GenBank/DDBJ whole genome shotgun (WGS) entry which is preliminary data.</text>
</comment>
<feature type="compositionally biased region" description="Basic residues" evidence="1">
    <location>
        <begin position="206"/>
        <end position="223"/>
    </location>
</feature>
<evidence type="ECO:0000313" key="2">
    <source>
        <dbReference type="EMBL" id="TRZ09493.1"/>
    </source>
</evidence>
<feature type="region of interest" description="Disordered" evidence="1">
    <location>
        <begin position="1"/>
        <end position="29"/>
    </location>
</feature>
<dbReference type="Proteomes" id="UP000796761">
    <property type="component" value="Unassembled WGS sequence"/>
</dbReference>
<organism evidence="2 3">
    <name type="scientific">Zosterops borbonicus</name>
    <dbReference type="NCBI Taxonomy" id="364589"/>
    <lineage>
        <taxon>Eukaryota</taxon>
        <taxon>Metazoa</taxon>
        <taxon>Chordata</taxon>
        <taxon>Craniata</taxon>
        <taxon>Vertebrata</taxon>
        <taxon>Euteleostomi</taxon>
        <taxon>Archelosauria</taxon>
        <taxon>Archosauria</taxon>
        <taxon>Dinosauria</taxon>
        <taxon>Saurischia</taxon>
        <taxon>Theropoda</taxon>
        <taxon>Coelurosauria</taxon>
        <taxon>Aves</taxon>
        <taxon>Neognathae</taxon>
        <taxon>Neoaves</taxon>
        <taxon>Telluraves</taxon>
        <taxon>Australaves</taxon>
        <taxon>Passeriformes</taxon>
        <taxon>Sylvioidea</taxon>
        <taxon>Zosteropidae</taxon>
        <taxon>Zosterops</taxon>
    </lineage>
</organism>
<feature type="compositionally biased region" description="Basic residues" evidence="1">
    <location>
        <begin position="181"/>
        <end position="193"/>
    </location>
</feature>
<gene>
    <name evidence="2" type="ORF">HGM15179_017613</name>
</gene>
<proteinExistence type="predicted"/>
<reference evidence="2" key="1">
    <citation type="submission" date="2019-04" db="EMBL/GenBank/DDBJ databases">
        <title>Genome assembly of Zosterops borbonicus 15179.</title>
        <authorList>
            <person name="Leroy T."/>
            <person name="Anselmetti Y."/>
            <person name="Tilak M.-K."/>
            <person name="Nabholz B."/>
        </authorList>
    </citation>
    <scope>NUCLEOTIDE SEQUENCE</scope>
    <source>
        <strain evidence="2">HGM_15179</strain>
        <tissue evidence="2">Muscle</tissue>
    </source>
</reference>
<feature type="compositionally biased region" description="Basic residues" evidence="1">
    <location>
        <begin position="233"/>
        <end position="244"/>
    </location>
</feature>